<reference evidence="3" key="1">
    <citation type="journal article" date="2019" name="Plant Biotechnol. J.">
        <title>Genome sequencing of the Australian wild diploid species Gossypium australe highlights disease resistance and delayed gland morphogenesis.</title>
        <authorList>
            <person name="Cai Y."/>
            <person name="Cai X."/>
            <person name="Wang Q."/>
            <person name="Wang P."/>
            <person name="Zhang Y."/>
            <person name="Cai C."/>
            <person name="Xu Y."/>
            <person name="Wang K."/>
            <person name="Zhou Z."/>
            <person name="Wang C."/>
            <person name="Geng S."/>
            <person name="Li B."/>
            <person name="Dong Q."/>
            <person name="Hou Y."/>
            <person name="Wang H."/>
            <person name="Ai P."/>
            <person name="Liu Z."/>
            <person name="Yi F."/>
            <person name="Sun M."/>
            <person name="An G."/>
            <person name="Cheng J."/>
            <person name="Zhang Y."/>
            <person name="Shi Q."/>
            <person name="Xie Y."/>
            <person name="Shi X."/>
            <person name="Chang Y."/>
            <person name="Huang F."/>
            <person name="Chen Y."/>
            <person name="Hong S."/>
            <person name="Mi L."/>
            <person name="Sun Q."/>
            <person name="Zhang L."/>
            <person name="Zhou B."/>
            <person name="Peng R."/>
            <person name="Zhang X."/>
            <person name="Liu F."/>
        </authorList>
    </citation>
    <scope>NUCLEOTIDE SEQUENCE [LARGE SCALE GENOMIC DNA]</scope>
    <source>
        <strain evidence="3">cv. PA1801</strain>
    </source>
</reference>
<sequence length="83" mass="9581">MERIRNDQVREKPLHQEGKDVDIPRIIDGRDRPIREHVVSISDDLNLGIVRLHIQAQDSMLKPVMFQMLQTVGKFSGLPIENP</sequence>
<evidence type="ECO:0000256" key="1">
    <source>
        <dbReference type="SAM" id="MobiDB-lite"/>
    </source>
</evidence>
<dbReference type="OrthoDB" id="1749313at2759"/>
<gene>
    <name evidence="2" type="ORF">EPI10_005394</name>
</gene>
<keyword evidence="3" id="KW-1185">Reference proteome</keyword>
<organism evidence="2 3">
    <name type="scientific">Gossypium australe</name>
    <dbReference type="NCBI Taxonomy" id="47621"/>
    <lineage>
        <taxon>Eukaryota</taxon>
        <taxon>Viridiplantae</taxon>
        <taxon>Streptophyta</taxon>
        <taxon>Embryophyta</taxon>
        <taxon>Tracheophyta</taxon>
        <taxon>Spermatophyta</taxon>
        <taxon>Magnoliopsida</taxon>
        <taxon>eudicotyledons</taxon>
        <taxon>Gunneridae</taxon>
        <taxon>Pentapetalae</taxon>
        <taxon>rosids</taxon>
        <taxon>malvids</taxon>
        <taxon>Malvales</taxon>
        <taxon>Malvaceae</taxon>
        <taxon>Malvoideae</taxon>
        <taxon>Gossypium</taxon>
    </lineage>
</organism>
<proteinExistence type="predicted"/>
<dbReference type="AlphaFoldDB" id="A0A5B6WQV4"/>
<dbReference type="EMBL" id="SMMG02000002">
    <property type="protein sequence ID" value="KAA3483202.1"/>
    <property type="molecule type" value="Genomic_DNA"/>
</dbReference>
<evidence type="ECO:0000313" key="3">
    <source>
        <dbReference type="Proteomes" id="UP000325315"/>
    </source>
</evidence>
<name>A0A5B6WQV4_9ROSI</name>
<comment type="caution">
    <text evidence="2">The sequence shown here is derived from an EMBL/GenBank/DDBJ whole genome shotgun (WGS) entry which is preliminary data.</text>
</comment>
<feature type="region of interest" description="Disordered" evidence="1">
    <location>
        <begin position="1"/>
        <end position="21"/>
    </location>
</feature>
<protein>
    <submittedName>
        <fullName evidence="2">Aspartic proteinase CDR1-like</fullName>
    </submittedName>
</protein>
<accession>A0A5B6WQV4</accession>
<dbReference type="Proteomes" id="UP000325315">
    <property type="component" value="Unassembled WGS sequence"/>
</dbReference>
<evidence type="ECO:0000313" key="2">
    <source>
        <dbReference type="EMBL" id="KAA3483202.1"/>
    </source>
</evidence>